<accession>A0AAN9AE62</accession>
<dbReference type="InterPro" id="IPR006578">
    <property type="entry name" value="MADF-dom"/>
</dbReference>
<dbReference type="GO" id="GO:0003677">
    <property type="term" value="F:DNA binding"/>
    <property type="evidence" value="ECO:0007669"/>
    <property type="project" value="InterPro"/>
</dbReference>
<dbReference type="AlphaFoldDB" id="A0AAN9AE62"/>
<keyword evidence="6" id="KW-1185">Reference proteome</keyword>
<dbReference type="Pfam" id="PF10545">
    <property type="entry name" value="MADF_DNA_bdg"/>
    <property type="match status" value="1"/>
</dbReference>
<dbReference type="GO" id="GO:0005634">
    <property type="term" value="C:nucleus"/>
    <property type="evidence" value="ECO:0007669"/>
    <property type="project" value="UniProtKB-SubCell"/>
</dbReference>
<name>A0AAN9AE62_HALRR</name>
<evidence type="ECO:0000259" key="3">
    <source>
        <dbReference type="PROSITE" id="PS51029"/>
    </source>
</evidence>
<evidence type="ECO:0000259" key="4">
    <source>
        <dbReference type="PROSITE" id="PS51031"/>
    </source>
</evidence>
<evidence type="ECO:0000313" key="6">
    <source>
        <dbReference type="Proteomes" id="UP001381693"/>
    </source>
</evidence>
<gene>
    <name evidence="5" type="ORF">SK128_000594</name>
</gene>
<dbReference type="SMART" id="SM00595">
    <property type="entry name" value="MADF"/>
    <property type="match status" value="1"/>
</dbReference>
<dbReference type="PROSITE" id="PS51031">
    <property type="entry name" value="BESS"/>
    <property type="match status" value="1"/>
</dbReference>
<organism evidence="5 6">
    <name type="scientific">Halocaridina rubra</name>
    <name type="common">Hawaiian red shrimp</name>
    <dbReference type="NCBI Taxonomy" id="373956"/>
    <lineage>
        <taxon>Eukaryota</taxon>
        <taxon>Metazoa</taxon>
        <taxon>Ecdysozoa</taxon>
        <taxon>Arthropoda</taxon>
        <taxon>Crustacea</taxon>
        <taxon>Multicrustacea</taxon>
        <taxon>Malacostraca</taxon>
        <taxon>Eumalacostraca</taxon>
        <taxon>Eucarida</taxon>
        <taxon>Decapoda</taxon>
        <taxon>Pleocyemata</taxon>
        <taxon>Caridea</taxon>
        <taxon>Atyoidea</taxon>
        <taxon>Atyidae</taxon>
        <taxon>Halocaridina</taxon>
    </lineage>
</organism>
<dbReference type="Proteomes" id="UP001381693">
    <property type="component" value="Unassembled WGS sequence"/>
</dbReference>
<evidence type="ECO:0008006" key="7">
    <source>
        <dbReference type="Google" id="ProtNLM"/>
    </source>
</evidence>
<evidence type="ECO:0000256" key="1">
    <source>
        <dbReference type="PROSITE-ProRule" id="PRU00371"/>
    </source>
</evidence>
<dbReference type="PANTHER" id="PTHR21505:SF12">
    <property type="entry name" value="MADF DOMAIN-CONTAINING PROTEIN-RELATED"/>
    <property type="match status" value="1"/>
</dbReference>
<dbReference type="InterPro" id="IPR004210">
    <property type="entry name" value="BESS_motif"/>
</dbReference>
<evidence type="ECO:0000256" key="2">
    <source>
        <dbReference type="SAM" id="MobiDB-lite"/>
    </source>
</evidence>
<feature type="region of interest" description="Disordered" evidence="2">
    <location>
        <begin position="327"/>
        <end position="354"/>
    </location>
</feature>
<keyword evidence="1" id="KW-0539">Nucleus</keyword>
<comment type="subcellular location">
    <subcellularLocation>
        <location evidence="1">Nucleus</location>
    </subcellularLocation>
</comment>
<feature type="domain" description="MADF" evidence="3">
    <location>
        <begin position="10"/>
        <end position="110"/>
    </location>
</feature>
<comment type="caution">
    <text evidence="5">The sequence shown here is derived from an EMBL/GenBank/DDBJ whole genome shotgun (WGS) entry which is preliminary data.</text>
</comment>
<dbReference type="EMBL" id="JAXCGZ010001894">
    <property type="protein sequence ID" value="KAK7085149.1"/>
    <property type="molecule type" value="Genomic_DNA"/>
</dbReference>
<feature type="domain" description="BESS" evidence="4">
    <location>
        <begin position="286"/>
        <end position="325"/>
    </location>
</feature>
<proteinExistence type="predicted"/>
<dbReference type="PROSITE" id="PS51029">
    <property type="entry name" value="MADF"/>
    <property type="match status" value="1"/>
</dbReference>
<feature type="region of interest" description="Disordered" evidence="2">
    <location>
        <begin position="228"/>
        <end position="261"/>
    </location>
</feature>
<dbReference type="PANTHER" id="PTHR21505">
    <property type="entry name" value="MADF DOMAIN-CONTAINING PROTEIN-RELATED"/>
    <property type="match status" value="1"/>
</dbReference>
<feature type="compositionally biased region" description="Low complexity" evidence="2">
    <location>
        <begin position="234"/>
        <end position="246"/>
    </location>
</feature>
<sequence length="354" mass="40574">MKWNVNCIIKFLSIYEQYPLLWNVKDKNYCNTKLKDEVFQRLSKELDENELLGGMDMKQLKTKIKSIKDVYRQELHKIEKSKKSGCGAEEVYSPKLLWFHNASFLAEVIGTRQSTSNLINNDSVHIAEAELNDSVVQDSLVRDPNPTPSRKRTKVMQLSSMVSQLKEISEAATTDENEFEVFGRHIGLQLKSLPTLLALEAQEHIQLDINRVRRQHLLSVNEPQIISRPITPLSSGDSQTSCSSTDNHGTEELDQPSTSTQGKCKRQKMIVTDIEKSILQKLLVTEDRHTCFFKGLLPTLQMFDDTETIEFQAQVLQIIKNIHRSRQTPKDSIWPVPSKHTRQPPPHTVKCKLK</sequence>
<reference evidence="5 6" key="1">
    <citation type="submission" date="2023-11" db="EMBL/GenBank/DDBJ databases">
        <title>Halocaridina rubra genome assembly.</title>
        <authorList>
            <person name="Smith C."/>
        </authorList>
    </citation>
    <scope>NUCLEOTIDE SEQUENCE [LARGE SCALE GENOMIC DNA]</scope>
    <source>
        <strain evidence="5">EP-1</strain>
        <tissue evidence="5">Whole</tissue>
    </source>
</reference>
<evidence type="ECO:0000313" key="5">
    <source>
        <dbReference type="EMBL" id="KAK7085149.1"/>
    </source>
</evidence>
<protein>
    <recommendedName>
        <fullName evidence="7">MADF domain-containing protein</fullName>
    </recommendedName>
</protein>